<evidence type="ECO:0000313" key="2">
    <source>
        <dbReference type="Proteomes" id="UP001157502"/>
    </source>
</evidence>
<gene>
    <name evidence="1" type="ORF">DPEC_G00158220</name>
</gene>
<dbReference type="EMBL" id="CM055739">
    <property type="protein sequence ID" value="KAJ8004346.1"/>
    <property type="molecule type" value="Genomic_DNA"/>
</dbReference>
<dbReference type="Proteomes" id="UP001157502">
    <property type="component" value="Chromosome 12"/>
</dbReference>
<proteinExistence type="predicted"/>
<sequence length="221" mass="25313">MADLALLEDAYVPLRRERVFQDRRDLLNESDEWLMSRFQGIFSWSCAITWSPTSNVRPGGQGPYLFQSRTLIPHYIQFPYDNGQQTMIKREFYEFAGIPNVIGDRGYPLLDFLITPVPNPVTHQERRFNHAHARTRATVERCVGLLKGRWLCLAHAGGTLLYQPKEVCNIILACAVLHNMAEINRVPFDALAPDPDVPVEQWAAPPALGAVQLRRDLVWRF</sequence>
<keyword evidence="2" id="KW-1185">Reference proteome</keyword>
<comment type="caution">
    <text evidence="1">The sequence shown here is derived from an EMBL/GenBank/DDBJ whole genome shotgun (WGS) entry which is preliminary data.</text>
</comment>
<evidence type="ECO:0000313" key="1">
    <source>
        <dbReference type="EMBL" id="KAJ8004346.1"/>
    </source>
</evidence>
<accession>A0ACC2GL29</accession>
<name>A0ACC2GL29_DALPE</name>
<organism evidence="1 2">
    <name type="scientific">Dallia pectoralis</name>
    <name type="common">Alaska blackfish</name>
    <dbReference type="NCBI Taxonomy" id="75939"/>
    <lineage>
        <taxon>Eukaryota</taxon>
        <taxon>Metazoa</taxon>
        <taxon>Chordata</taxon>
        <taxon>Craniata</taxon>
        <taxon>Vertebrata</taxon>
        <taxon>Euteleostomi</taxon>
        <taxon>Actinopterygii</taxon>
        <taxon>Neopterygii</taxon>
        <taxon>Teleostei</taxon>
        <taxon>Protacanthopterygii</taxon>
        <taxon>Esociformes</taxon>
        <taxon>Umbridae</taxon>
        <taxon>Dallia</taxon>
    </lineage>
</organism>
<protein>
    <submittedName>
        <fullName evidence="1">Uncharacterized protein</fullName>
    </submittedName>
</protein>
<reference evidence="1" key="1">
    <citation type="submission" date="2021-05" db="EMBL/GenBank/DDBJ databases">
        <authorList>
            <person name="Pan Q."/>
            <person name="Jouanno E."/>
            <person name="Zahm M."/>
            <person name="Klopp C."/>
            <person name="Cabau C."/>
            <person name="Louis A."/>
            <person name="Berthelot C."/>
            <person name="Parey E."/>
            <person name="Roest Crollius H."/>
            <person name="Montfort J."/>
            <person name="Robinson-Rechavi M."/>
            <person name="Bouchez O."/>
            <person name="Lampietro C."/>
            <person name="Lopez Roques C."/>
            <person name="Donnadieu C."/>
            <person name="Postlethwait J."/>
            <person name="Bobe J."/>
            <person name="Dillon D."/>
            <person name="Chandos A."/>
            <person name="von Hippel F."/>
            <person name="Guiguen Y."/>
        </authorList>
    </citation>
    <scope>NUCLEOTIDE SEQUENCE</scope>
    <source>
        <strain evidence="1">YG-Jan2019</strain>
    </source>
</reference>